<dbReference type="AlphaFoldDB" id="A0A347UFE1"/>
<reference evidence="2 3" key="1">
    <citation type="submission" date="2018-09" db="EMBL/GenBank/DDBJ databases">
        <title>Profundibacter amoris BAR1 gen. nov., sp. nov., a new member of the Roseobacter clade isolated at Lokis Castle Vent Field on the Arctic Mid-Oceanic Ridge.</title>
        <authorList>
            <person name="Le Moine Bauer S."/>
            <person name="Sjoeberg A.G."/>
            <person name="L'Haridon S."/>
            <person name="Stokke R."/>
            <person name="Roalkvam I."/>
            <person name="Steen I.H."/>
            <person name="Dahle H."/>
        </authorList>
    </citation>
    <scope>NUCLEOTIDE SEQUENCE [LARGE SCALE GENOMIC DNA]</scope>
    <source>
        <strain evidence="2 3">BAR1</strain>
    </source>
</reference>
<dbReference type="GO" id="GO:0010181">
    <property type="term" value="F:FMN binding"/>
    <property type="evidence" value="ECO:0007669"/>
    <property type="project" value="TreeGrafter"/>
</dbReference>
<protein>
    <submittedName>
        <fullName evidence="2">Flavodoxin</fullName>
    </submittedName>
</protein>
<dbReference type="PANTHER" id="PTHR38030:SF2">
    <property type="entry name" value="PROTOPORPHYRINOGEN IX DEHYDROGENASE [QUINONE]"/>
    <property type="match status" value="1"/>
</dbReference>
<dbReference type="OrthoDB" id="9795729at2"/>
<dbReference type="InterPro" id="IPR052200">
    <property type="entry name" value="Protoporphyrinogen_IX_DH"/>
</dbReference>
<dbReference type="SUPFAM" id="SSF52218">
    <property type="entry name" value="Flavoproteins"/>
    <property type="match status" value="1"/>
</dbReference>
<feature type="domain" description="Flavodoxin" evidence="1">
    <location>
        <begin position="8"/>
        <end position="141"/>
    </location>
</feature>
<dbReference type="PANTHER" id="PTHR38030">
    <property type="entry name" value="PROTOPORPHYRINOGEN IX DEHYDROGENASE [MENAQUINONE]"/>
    <property type="match status" value="1"/>
</dbReference>
<organism evidence="2 3">
    <name type="scientific">Profundibacter amoris</name>
    <dbReference type="NCBI Taxonomy" id="2171755"/>
    <lineage>
        <taxon>Bacteria</taxon>
        <taxon>Pseudomonadati</taxon>
        <taxon>Pseudomonadota</taxon>
        <taxon>Alphaproteobacteria</taxon>
        <taxon>Rhodobacterales</taxon>
        <taxon>Paracoccaceae</taxon>
        <taxon>Profundibacter</taxon>
    </lineage>
</organism>
<evidence type="ECO:0000313" key="2">
    <source>
        <dbReference type="EMBL" id="AXX97569.1"/>
    </source>
</evidence>
<proteinExistence type="predicted"/>
<dbReference type="Proteomes" id="UP000261704">
    <property type="component" value="Chromosome"/>
</dbReference>
<name>A0A347UFE1_9RHOB</name>
<accession>A0A347UFE1</accession>
<dbReference type="GO" id="GO:0070819">
    <property type="term" value="F:menaquinone-dependent protoporphyrinogen oxidase activity"/>
    <property type="evidence" value="ECO:0007669"/>
    <property type="project" value="TreeGrafter"/>
</dbReference>
<evidence type="ECO:0000313" key="3">
    <source>
        <dbReference type="Proteomes" id="UP000261704"/>
    </source>
</evidence>
<sequence length="175" mass="19495">MPHPRNILIAYASRLGSTAEVAQTIADEIGAVARWIGDIDNLAGYDAVIIGSAIRYDKWLPEATDFVKTHYSTLQTMPVAIFLTCLTLSHKSPKALQQATRYADSIATTLPHVHTAGIGQFAGVLDYSKMPRRARLLARLVFAFLRVPEGDYRDWQAIRAWAKTTLPRIEQRKSS</sequence>
<dbReference type="InterPro" id="IPR029039">
    <property type="entry name" value="Flavoprotein-like_sf"/>
</dbReference>
<dbReference type="Pfam" id="PF12724">
    <property type="entry name" value="Flavodoxin_5"/>
    <property type="match status" value="1"/>
</dbReference>
<dbReference type="RefSeq" id="WP_118942226.1">
    <property type="nucleotide sequence ID" value="NZ_CP032125.1"/>
</dbReference>
<gene>
    <name evidence="2" type="ORF">BAR1_06245</name>
</gene>
<dbReference type="Gene3D" id="3.40.50.360">
    <property type="match status" value="1"/>
</dbReference>
<dbReference type="GO" id="GO:0006783">
    <property type="term" value="P:heme biosynthetic process"/>
    <property type="evidence" value="ECO:0007669"/>
    <property type="project" value="TreeGrafter"/>
</dbReference>
<keyword evidence="3" id="KW-1185">Reference proteome</keyword>
<dbReference type="InterPro" id="IPR026816">
    <property type="entry name" value="Flavodoxin_dom"/>
</dbReference>
<evidence type="ECO:0000259" key="1">
    <source>
        <dbReference type="Pfam" id="PF12724"/>
    </source>
</evidence>
<dbReference type="EMBL" id="CP032125">
    <property type="protein sequence ID" value="AXX97569.1"/>
    <property type="molecule type" value="Genomic_DNA"/>
</dbReference>
<dbReference type="KEGG" id="pamo:BAR1_06245"/>